<dbReference type="AlphaFoldDB" id="A0AAD9LM12"/>
<proteinExistence type="predicted"/>
<dbReference type="Proteomes" id="UP001259832">
    <property type="component" value="Unassembled WGS sequence"/>
</dbReference>
<accession>A0AAD9LM12</accession>
<name>A0AAD9LM12_9STRA</name>
<reference evidence="2" key="1">
    <citation type="submission" date="2023-08" db="EMBL/GenBank/DDBJ databases">
        <title>Reference Genome Resource for the Citrus Pathogen Phytophthora citrophthora.</title>
        <authorList>
            <person name="Moller H."/>
            <person name="Coetzee B."/>
            <person name="Rose L.J."/>
            <person name="Van Niekerk J.M."/>
        </authorList>
    </citation>
    <scope>NUCLEOTIDE SEQUENCE</scope>
    <source>
        <strain evidence="2">STE-U-9442</strain>
    </source>
</reference>
<comment type="caution">
    <text evidence="2">The sequence shown here is derived from an EMBL/GenBank/DDBJ whole genome shotgun (WGS) entry which is preliminary data.</text>
</comment>
<evidence type="ECO:0000256" key="1">
    <source>
        <dbReference type="SAM" id="MobiDB-lite"/>
    </source>
</evidence>
<organism evidence="2 3">
    <name type="scientific">Phytophthora citrophthora</name>
    <dbReference type="NCBI Taxonomy" id="4793"/>
    <lineage>
        <taxon>Eukaryota</taxon>
        <taxon>Sar</taxon>
        <taxon>Stramenopiles</taxon>
        <taxon>Oomycota</taxon>
        <taxon>Peronosporomycetes</taxon>
        <taxon>Peronosporales</taxon>
        <taxon>Peronosporaceae</taxon>
        <taxon>Phytophthora</taxon>
    </lineage>
</organism>
<evidence type="ECO:0000313" key="3">
    <source>
        <dbReference type="Proteomes" id="UP001259832"/>
    </source>
</evidence>
<dbReference type="EMBL" id="JASMQC010000015">
    <property type="protein sequence ID" value="KAK1940029.1"/>
    <property type="molecule type" value="Genomic_DNA"/>
</dbReference>
<sequence length="62" mass="7038">MDGDDIDEYNHESEEEQLQASEIARSVPSSLGALEKTINDLQQDQVLMLESVAKFGNRTERR</sequence>
<evidence type="ECO:0000313" key="2">
    <source>
        <dbReference type="EMBL" id="KAK1940029.1"/>
    </source>
</evidence>
<keyword evidence="3" id="KW-1185">Reference proteome</keyword>
<protein>
    <submittedName>
        <fullName evidence="2">Uncharacterized protein</fullName>
    </submittedName>
</protein>
<feature type="region of interest" description="Disordered" evidence="1">
    <location>
        <begin position="1"/>
        <end position="21"/>
    </location>
</feature>
<gene>
    <name evidence="2" type="ORF">P3T76_008352</name>
</gene>
<feature type="compositionally biased region" description="Acidic residues" evidence="1">
    <location>
        <begin position="1"/>
        <end position="17"/>
    </location>
</feature>